<dbReference type="EMBL" id="CP069038">
    <property type="protein sequence ID" value="QRD03980.1"/>
    <property type="molecule type" value="Genomic_DNA"/>
</dbReference>
<dbReference type="Proteomes" id="UP000663193">
    <property type="component" value="Chromosome 16"/>
</dbReference>
<reference evidence="3" key="1">
    <citation type="journal article" date="2021" name="BMC Genomics">
        <title>Chromosome-level genome assembly and manually-curated proteome of model necrotroph Parastagonospora nodorum Sn15 reveals a genome-wide trove of candidate effector homologs, and redundancy of virulence-related functions within an accessory chromosome.</title>
        <authorList>
            <person name="Bertazzoni S."/>
            <person name="Jones D.A.B."/>
            <person name="Phan H.T."/>
            <person name="Tan K.-C."/>
            <person name="Hane J.K."/>
        </authorList>
    </citation>
    <scope>NUCLEOTIDE SEQUENCE [LARGE SCALE GENOMIC DNA]</scope>
    <source>
        <strain evidence="3">SN15 / ATCC MYA-4574 / FGSC 10173)</strain>
    </source>
</reference>
<keyword evidence="3" id="KW-1185">Reference proteome</keyword>
<feature type="region of interest" description="Disordered" evidence="1">
    <location>
        <begin position="116"/>
        <end position="138"/>
    </location>
</feature>
<proteinExistence type="predicted"/>
<organism evidence="2 3">
    <name type="scientific">Phaeosphaeria nodorum (strain SN15 / ATCC MYA-4574 / FGSC 10173)</name>
    <name type="common">Glume blotch fungus</name>
    <name type="synonym">Parastagonospora nodorum</name>
    <dbReference type="NCBI Taxonomy" id="321614"/>
    <lineage>
        <taxon>Eukaryota</taxon>
        <taxon>Fungi</taxon>
        <taxon>Dikarya</taxon>
        <taxon>Ascomycota</taxon>
        <taxon>Pezizomycotina</taxon>
        <taxon>Dothideomycetes</taxon>
        <taxon>Pleosporomycetidae</taxon>
        <taxon>Pleosporales</taxon>
        <taxon>Pleosporineae</taxon>
        <taxon>Phaeosphaeriaceae</taxon>
        <taxon>Parastagonospora</taxon>
    </lineage>
</organism>
<protein>
    <submittedName>
        <fullName evidence="2">Uncharacterized protein</fullName>
    </submittedName>
</protein>
<evidence type="ECO:0000313" key="3">
    <source>
        <dbReference type="Proteomes" id="UP000663193"/>
    </source>
</evidence>
<name>A0A7U2I6T6_PHANO</name>
<accession>A0A7U2I6T6</accession>
<sequence length="138" mass="15470">MLYDLITNTARIITSLQSRAIWAWLLVSASVLWADGKLTWSGLFIAHEGSRNNKLRRLTLLPQCYGGAHGPFGEIPCCITRSGPHAQRVLHPDPASNFDDVKPGLMTSERPSHLHEKFRRSGWSPDPRGYSVTSVFRD</sequence>
<dbReference type="VEuPathDB" id="FungiDB:JI435_420520"/>
<evidence type="ECO:0000313" key="2">
    <source>
        <dbReference type="EMBL" id="QRD03980.1"/>
    </source>
</evidence>
<dbReference type="AlphaFoldDB" id="A0A7U2I6T6"/>
<evidence type="ECO:0000256" key="1">
    <source>
        <dbReference type="SAM" id="MobiDB-lite"/>
    </source>
</evidence>
<gene>
    <name evidence="2" type="ORF">JI435_420520</name>
</gene>